<name>A0A822Y5D0_NELNU</name>
<evidence type="ECO:0000313" key="1">
    <source>
        <dbReference type="EMBL" id="DAD27442.1"/>
    </source>
</evidence>
<dbReference type="EMBL" id="DUZY01000002">
    <property type="protein sequence ID" value="DAD27442.1"/>
    <property type="molecule type" value="Genomic_DNA"/>
</dbReference>
<accession>A0A822Y5D0</accession>
<comment type="caution">
    <text evidence="1">The sequence shown here is derived from an EMBL/GenBank/DDBJ whole genome shotgun (WGS) entry which is preliminary data.</text>
</comment>
<evidence type="ECO:0000313" key="2">
    <source>
        <dbReference type="Proteomes" id="UP000607653"/>
    </source>
</evidence>
<proteinExistence type="predicted"/>
<reference evidence="1 2" key="1">
    <citation type="journal article" date="2020" name="Mol. Biol. Evol.">
        <title>Distinct Expression and Methylation Patterns for Genes with Different Fates following a Single Whole-Genome Duplication in Flowering Plants.</title>
        <authorList>
            <person name="Shi T."/>
            <person name="Rahmani R.S."/>
            <person name="Gugger P.F."/>
            <person name="Wang M."/>
            <person name="Li H."/>
            <person name="Zhang Y."/>
            <person name="Li Z."/>
            <person name="Wang Q."/>
            <person name="Van de Peer Y."/>
            <person name="Marchal K."/>
            <person name="Chen J."/>
        </authorList>
    </citation>
    <scope>NUCLEOTIDE SEQUENCE [LARGE SCALE GENOMIC DNA]</scope>
    <source>
        <tissue evidence="1">Leaf</tissue>
    </source>
</reference>
<dbReference type="Proteomes" id="UP000607653">
    <property type="component" value="Unassembled WGS sequence"/>
</dbReference>
<organism evidence="1 2">
    <name type="scientific">Nelumbo nucifera</name>
    <name type="common">Sacred lotus</name>
    <dbReference type="NCBI Taxonomy" id="4432"/>
    <lineage>
        <taxon>Eukaryota</taxon>
        <taxon>Viridiplantae</taxon>
        <taxon>Streptophyta</taxon>
        <taxon>Embryophyta</taxon>
        <taxon>Tracheophyta</taxon>
        <taxon>Spermatophyta</taxon>
        <taxon>Magnoliopsida</taxon>
        <taxon>Proteales</taxon>
        <taxon>Nelumbonaceae</taxon>
        <taxon>Nelumbo</taxon>
    </lineage>
</organism>
<protein>
    <submittedName>
        <fullName evidence="1">Uncharacterized protein</fullName>
    </submittedName>
</protein>
<sequence>MKDKKNDSSVQWSSIKLLEKEAL</sequence>
<gene>
    <name evidence="1" type="ORF">HUJ06_028910</name>
</gene>
<keyword evidence="2" id="KW-1185">Reference proteome</keyword>
<dbReference type="AlphaFoldDB" id="A0A822Y5D0"/>